<evidence type="ECO:0000313" key="4">
    <source>
        <dbReference type="Proteomes" id="UP001152888"/>
    </source>
</evidence>
<name>A0A9P0LNX1_ACAOB</name>
<gene>
    <name evidence="3" type="ORF">ACAOBT_LOCUS23043</name>
</gene>
<proteinExistence type="predicted"/>
<feature type="domain" description="Transposable element P transposase-like RNase H C-terminal" evidence="2">
    <location>
        <begin position="132"/>
        <end position="160"/>
    </location>
</feature>
<sequence>MKVKVAAQQLSHSVSAAIETFSVLGDFPAELLHTAEFSSTIDDLFDSLNGSTITAEGVKKYKCCLSGDSPHLDFRKSMLCKINKWRVIDSETGLERRSYKFIDGWQITIKAVIMLWECLRAKGFKFLALRNLNQDPIENIIGQIRQHGVCNSNPSCHQFIVALKTIVINKFSTPLTRNGTGGTRRTTVQQ</sequence>
<dbReference type="InterPro" id="IPR048366">
    <property type="entry name" value="TNP-like_GBD"/>
</dbReference>
<dbReference type="EMBL" id="CAKOFQ010007250">
    <property type="protein sequence ID" value="CAH1996131.1"/>
    <property type="molecule type" value="Genomic_DNA"/>
</dbReference>
<dbReference type="InterPro" id="IPR048367">
    <property type="entry name" value="TNP-like_RNaseH_C"/>
</dbReference>
<dbReference type="Proteomes" id="UP001152888">
    <property type="component" value="Unassembled WGS sequence"/>
</dbReference>
<reference evidence="3" key="1">
    <citation type="submission" date="2022-03" db="EMBL/GenBank/DDBJ databases">
        <authorList>
            <person name="Sayadi A."/>
        </authorList>
    </citation>
    <scope>NUCLEOTIDE SEQUENCE</scope>
</reference>
<dbReference type="Pfam" id="PF21788">
    <property type="entry name" value="TNP-like_GBD"/>
    <property type="match status" value="1"/>
</dbReference>
<dbReference type="Pfam" id="PF21789">
    <property type="entry name" value="TNP-like_RNaseH_C"/>
    <property type="match status" value="1"/>
</dbReference>
<evidence type="ECO:0000259" key="2">
    <source>
        <dbReference type="Pfam" id="PF21789"/>
    </source>
</evidence>
<evidence type="ECO:0000259" key="1">
    <source>
        <dbReference type="Pfam" id="PF21788"/>
    </source>
</evidence>
<accession>A0A9P0LNX1</accession>
<dbReference type="AlphaFoldDB" id="A0A9P0LNX1"/>
<feature type="domain" description="Transposable element P transposase-like GTP-binding insertion" evidence="1">
    <location>
        <begin position="1"/>
        <end position="60"/>
    </location>
</feature>
<comment type="caution">
    <text evidence="3">The sequence shown here is derived from an EMBL/GenBank/DDBJ whole genome shotgun (WGS) entry which is preliminary data.</text>
</comment>
<dbReference type="OrthoDB" id="7440550at2759"/>
<keyword evidence="4" id="KW-1185">Reference proteome</keyword>
<organism evidence="3 4">
    <name type="scientific">Acanthoscelides obtectus</name>
    <name type="common">Bean weevil</name>
    <name type="synonym">Bruchus obtectus</name>
    <dbReference type="NCBI Taxonomy" id="200917"/>
    <lineage>
        <taxon>Eukaryota</taxon>
        <taxon>Metazoa</taxon>
        <taxon>Ecdysozoa</taxon>
        <taxon>Arthropoda</taxon>
        <taxon>Hexapoda</taxon>
        <taxon>Insecta</taxon>
        <taxon>Pterygota</taxon>
        <taxon>Neoptera</taxon>
        <taxon>Endopterygota</taxon>
        <taxon>Coleoptera</taxon>
        <taxon>Polyphaga</taxon>
        <taxon>Cucujiformia</taxon>
        <taxon>Chrysomeloidea</taxon>
        <taxon>Chrysomelidae</taxon>
        <taxon>Bruchinae</taxon>
        <taxon>Bruchini</taxon>
        <taxon>Acanthoscelides</taxon>
    </lineage>
</organism>
<protein>
    <submittedName>
        <fullName evidence="3">Uncharacterized protein</fullName>
    </submittedName>
</protein>
<evidence type="ECO:0000313" key="3">
    <source>
        <dbReference type="EMBL" id="CAH1996131.1"/>
    </source>
</evidence>